<feature type="transmembrane region" description="Helical" evidence="13">
    <location>
        <begin position="678"/>
        <end position="701"/>
    </location>
</feature>
<dbReference type="InterPro" id="IPR025875">
    <property type="entry name" value="Leu-rich_rpt_4"/>
</dbReference>
<dbReference type="Proteomes" id="UP001159364">
    <property type="component" value="Linkage Group LG07"/>
</dbReference>
<organism evidence="15 16">
    <name type="scientific">Erythroxylum novogranatense</name>
    <dbReference type="NCBI Taxonomy" id="1862640"/>
    <lineage>
        <taxon>Eukaryota</taxon>
        <taxon>Viridiplantae</taxon>
        <taxon>Streptophyta</taxon>
        <taxon>Embryophyta</taxon>
        <taxon>Tracheophyta</taxon>
        <taxon>Spermatophyta</taxon>
        <taxon>Magnoliopsida</taxon>
        <taxon>eudicotyledons</taxon>
        <taxon>Gunneridae</taxon>
        <taxon>Pentapetalae</taxon>
        <taxon>rosids</taxon>
        <taxon>fabids</taxon>
        <taxon>Malpighiales</taxon>
        <taxon>Erythroxylaceae</taxon>
        <taxon>Erythroxylum</taxon>
    </lineage>
</organism>
<protein>
    <recommendedName>
        <fullName evidence="17">Leucine-rich repeat-containing N-terminal plant-type domain-containing protein</fullName>
    </recommendedName>
</protein>
<evidence type="ECO:0000256" key="3">
    <source>
        <dbReference type="ARBA" id="ARBA00022475"/>
    </source>
</evidence>
<evidence type="ECO:0000256" key="10">
    <source>
        <dbReference type="ARBA" id="ARBA00023170"/>
    </source>
</evidence>
<dbReference type="SUPFAM" id="SSF52047">
    <property type="entry name" value="RNI-like"/>
    <property type="match status" value="2"/>
</dbReference>
<evidence type="ECO:0000256" key="13">
    <source>
        <dbReference type="SAM" id="Phobius"/>
    </source>
</evidence>
<evidence type="ECO:0000256" key="5">
    <source>
        <dbReference type="ARBA" id="ARBA00022692"/>
    </source>
</evidence>
<dbReference type="EMBL" id="JAIWQS010000007">
    <property type="protein sequence ID" value="KAJ8759275.1"/>
    <property type="molecule type" value="Genomic_DNA"/>
</dbReference>
<dbReference type="InterPro" id="IPR001611">
    <property type="entry name" value="Leu-rich_rpt"/>
</dbReference>
<dbReference type="AlphaFoldDB" id="A0AAV8SZ13"/>
<evidence type="ECO:0008006" key="17">
    <source>
        <dbReference type="Google" id="ProtNLM"/>
    </source>
</evidence>
<dbReference type="PANTHER" id="PTHR48062:SF51">
    <property type="entry name" value="LRR RECEPTOR-LIKE SERINE_THREONINE-PROTEIN KINASE ERL1"/>
    <property type="match status" value="1"/>
</dbReference>
<keyword evidence="11" id="KW-0325">Glycoprotein</keyword>
<keyword evidence="3" id="KW-1003">Cell membrane</keyword>
<accession>A0AAV8SZ13</accession>
<dbReference type="Pfam" id="PF00560">
    <property type="entry name" value="LRR_1"/>
    <property type="match status" value="2"/>
</dbReference>
<keyword evidence="10" id="KW-0675">Receptor</keyword>
<evidence type="ECO:0000256" key="4">
    <source>
        <dbReference type="ARBA" id="ARBA00022614"/>
    </source>
</evidence>
<evidence type="ECO:0000313" key="15">
    <source>
        <dbReference type="EMBL" id="KAJ8759275.1"/>
    </source>
</evidence>
<evidence type="ECO:0000256" key="2">
    <source>
        <dbReference type="ARBA" id="ARBA00009592"/>
    </source>
</evidence>
<sequence length="721" mass="81772">MKGLKAYDVMPMFLMLSICCYFGWCGGCSDDERRALQHFMDSMGYQDTEGDDDCCLWDGVDCNPTNTNVVQISFYYVWKESESQPGSVISEEESLWFPDMNLLSEIKELQQLHLRGNQIGGLHNPEALCRLPNLKLLDLSYNLIQDDLYPCFANMSALRILDLSYNRFQGDLSILSNISNIETVDVSHNNFEGHIPLSVFANLSKLSYLDLSYNKLHVESESPNWHPSFQIRDLHLADCNLSNHQIPRFISTQYYLDTLDLSNNLLGGSFPAWMFHNVSSTLRLRGNLFTYRRLDGPLPSNINVFLPKLQRFNASSCQLTGSIPPSLGGLQNLEQLDLSDNSFSGVIPNSLTKDSPLRYLNLANNGLIGDLLPRDCNMTELRWLLLSNNHFVGNMPTCLSNSPSLLMLDAKRNYLAGDLANQMQLMAQNQTAVFAGQKPIFSQMGTLLLGFNHFSGQIPRLLCEMQKLQFLDLSNNSFSGSIPSCFNNNLLWGHKFQANSWVPTDFTTKGNLYCFMGIPLTEMTGIDFSANKLTDTIPIQLGELQDLHSFNLSHNLLSGEIPSSFGNLKEIESLDLSHNRLTGTIPQEIVHISTLTTFFVAFNDLSGRIPFYDHFTTFTEISFVGNPKLCGPPLEREFLGDDNHVNPGDETEENQTVNPGDETEENPMEEDRFMDKPVVFYSFVFMAFSLGFWSVVLPVFFSRNWRRKFYGTIDKWLNHRF</sequence>
<dbReference type="FunFam" id="3.80.10.10:FF:000095">
    <property type="entry name" value="LRR receptor-like serine/threonine-protein kinase GSO1"/>
    <property type="match status" value="1"/>
</dbReference>
<evidence type="ECO:0000256" key="11">
    <source>
        <dbReference type="ARBA" id="ARBA00023180"/>
    </source>
</evidence>
<dbReference type="InterPro" id="IPR051502">
    <property type="entry name" value="RLP_Defense_Trigger"/>
</dbReference>
<evidence type="ECO:0000256" key="7">
    <source>
        <dbReference type="ARBA" id="ARBA00022737"/>
    </source>
</evidence>
<keyword evidence="9 13" id="KW-0472">Membrane</keyword>
<keyword evidence="8 13" id="KW-1133">Transmembrane helix</keyword>
<comment type="subcellular location">
    <subcellularLocation>
        <location evidence="1">Cell membrane</location>
        <topology evidence="1">Single-pass type I membrane protein</topology>
    </subcellularLocation>
</comment>
<dbReference type="SMART" id="SM00369">
    <property type="entry name" value="LRR_TYP"/>
    <property type="match status" value="9"/>
</dbReference>
<dbReference type="PRINTS" id="PR00019">
    <property type="entry name" value="LEURICHRPT"/>
</dbReference>
<dbReference type="PANTHER" id="PTHR48062">
    <property type="entry name" value="RECEPTOR-LIKE PROTEIN 14"/>
    <property type="match status" value="1"/>
</dbReference>
<feature type="signal peptide" evidence="14">
    <location>
        <begin position="1"/>
        <end position="27"/>
    </location>
</feature>
<feature type="chain" id="PRO_5043541181" description="Leucine-rich repeat-containing N-terminal plant-type domain-containing protein" evidence="14">
    <location>
        <begin position="28"/>
        <end position="721"/>
    </location>
</feature>
<dbReference type="FunFam" id="3.80.10.10:FF:000111">
    <property type="entry name" value="LRR receptor-like serine/threonine-protein kinase ERECTA"/>
    <property type="match status" value="1"/>
</dbReference>
<dbReference type="InterPro" id="IPR032675">
    <property type="entry name" value="LRR_dom_sf"/>
</dbReference>
<evidence type="ECO:0000256" key="12">
    <source>
        <dbReference type="SAM" id="MobiDB-lite"/>
    </source>
</evidence>
<dbReference type="Pfam" id="PF12799">
    <property type="entry name" value="LRR_4"/>
    <property type="match status" value="1"/>
</dbReference>
<comment type="caution">
    <text evidence="15">The sequence shown here is derived from an EMBL/GenBank/DDBJ whole genome shotgun (WGS) entry which is preliminary data.</text>
</comment>
<evidence type="ECO:0000256" key="1">
    <source>
        <dbReference type="ARBA" id="ARBA00004251"/>
    </source>
</evidence>
<keyword evidence="5 13" id="KW-0812">Transmembrane</keyword>
<name>A0AAV8SZ13_9ROSI</name>
<comment type="similarity">
    <text evidence="2">Belongs to the RLP family.</text>
</comment>
<dbReference type="InterPro" id="IPR003591">
    <property type="entry name" value="Leu-rich_rpt_typical-subtyp"/>
</dbReference>
<dbReference type="Pfam" id="PF13855">
    <property type="entry name" value="LRR_8"/>
    <property type="match status" value="2"/>
</dbReference>
<evidence type="ECO:0000256" key="6">
    <source>
        <dbReference type="ARBA" id="ARBA00022729"/>
    </source>
</evidence>
<dbReference type="GO" id="GO:0005886">
    <property type="term" value="C:plasma membrane"/>
    <property type="evidence" value="ECO:0007669"/>
    <property type="project" value="UniProtKB-SubCell"/>
</dbReference>
<dbReference type="SMART" id="SM00365">
    <property type="entry name" value="LRR_SD22"/>
    <property type="match status" value="5"/>
</dbReference>
<feature type="region of interest" description="Disordered" evidence="12">
    <location>
        <begin position="641"/>
        <end position="668"/>
    </location>
</feature>
<evidence type="ECO:0000313" key="16">
    <source>
        <dbReference type="Proteomes" id="UP001159364"/>
    </source>
</evidence>
<keyword evidence="7" id="KW-0677">Repeat</keyword>
<keyword evidence="4" id="KW-0433">Leucine-rich repeat</keyword>
<reference evidence="15 16" key="1">
    <citation type="submission" date="2021-09" db="EMBL/GenBank/DDBJ databases">
        <title>Genomic insights and catalytic innovation underlie evolution of tropane alkaloids biosynthesis.</title>
        <authorList>
            <person name="Wang Y.-J."/>
            <person name="Tian T."/>
            <person name="Huang J.-P."/>
            <person name="Huang S.-X."/>
        </authorList>
    </citation>
    <scope>NUCLEOTIDE SEQUENCE [LARGE SCALE GENOMIC DNA]</scope>
    <source>
        <strain evidence="15">KIB-2018</strain>
        <tissue evidence="15">Leaf</tissue>
    </source>
</reference>
<keyword evidence="16" id="KW-1185">Reference proteome</keyword>
<evidence type="ECO:0000256" key="8">
    <source>
        <dbReference type="ARBA" id="ARBA00022989"/>
    </source>
</evidence>
<gene>
    <name evidence="15" type="ORF">K2173_006795</name>
</gene>
<dbReference type="Gene3D" id="3.80.10.10">
    <property type="entry name" value="Ribonuclease Inhibitor"/>
    <property type="match status" value="3"/>
</dbReference>
<proteinExistence type="inferred from homology"/>
<keyword evidence="6 14" id="KW-0732">Signal</keyword>
<evidence type="ECO:0000256" key="9">
    <source>
        <dbReference type="ARBA" id="ARBA00023136"/>
    </source>
</evidence>
<evidence type="ECO:0000256" key="14">
    <source>
        <dbReference type="SAM" id="SignalP"/>
    </source>
</evidence>